<dbReference type="InterPro" id="IPR033132">
    <property type="entry name" value="GH_1_N_CS"/>
</dbReference>
<evidence type="ECO:0000256" key="3">
    <source>
        <dbReference type="ARBA" id="ARBA00022801"/>
    </source>
</evidence>
<sequence>MKFIQHFFSILVGTAYCSRKFPPGFKFGAATAAYQIEGAWNISDKSESIWDVFSHERPGAIVDGSNGDVACDSYHQWRRDVEIASELGLHFYRFSISWTRLLPNGFTNHVSEDGKRYYSDLIDALLEKGIQPVVTLYHWDLPQSLQNLGGWTNPLIADWFGQYTRVAYTLYGDRVKTWITINEPVIYCQASYGSGLHAPGIISIGLGGYLCSKNSVLAHAKAWRIYDEEFRPKYKGKVSLTNQLTWFEPVTEDEQESADLALQLWTGIYAHPIFSEEGGWPAELEKRIAEKSRQEGYPVSRLPPFTEEEKEFVRGTYDFFGFNFYTARTTRKAKAGEEVGPWPFTGAPDLGVVLSVRADWPRASDWIFIYPKALRLQLSWVKQQYGDVDIFILENGIAGHDTDLDDQYRVKFYRDHLEQVLLAIQEDDVKVSCYTAWTMIDNFEWSDGYRSKLGLYEVDFEAPARTRRPRASAHYYKSVIKSHSLDVDINNKITDELYNFLFIFRVRILILKL</sequence>
<dbReference type="PANTHER" id="PTHR10353:SF36">
    <property type="entry name" value="LP05116P"/>
    <property type="match status" value="1"/>
</dbReference>
<dbReference type="Gene3D" id="3.20.20.80">
    <property type="entry name" value="Glycosidases"/>
    <property type="match status" value="1"/>
</dbReference>
<proteinExistence type="inferred from homology"/>
<accession>A0ABM3LR68</accession>
<evidence type="ECO:0000256" key="4">
    <source>
        <dbReference type="ARBA" id="ARBA00023295"/>
    </source>
</evidence>
<keyword evidence="8" id="KW-1185">Reference proteome</keyword>
<dbReference type="GeneID" id="128198756"/>
<dbReference type="InterPro" id="IPR017853">
    <property type="entry name" value="GH"/>
</dbReference>
<evidence type="ECO:0000256" key="7">
    <source>
        <dbReference type="RuleBase" id="RU004468"/>
    </source>
</evidence>
<dbReference type="Proteomes" id="UP001652582">
    <property type="component" value="Chromosome 2"/>
</dbReference>
<reference evidence="8" key="1">
    <citation type="submission" date="2025-05" db="UniProtKB">
        <authorList>
            <consortium name="RefSeq"/>
        </authorList>
    </citation>
    <scope>NUCLEOTIDE SEQUENCE [LARGE SCALE GENOMIC DNA]</scope>
</reference>
<reference evidence="9" key="2">
    <citation type="submission" date="2025-08" db="UniProtKB">
        <authorList>
            <consortium name="RefSeq"/>
        </authorList>
    </citation>
    <scope>IDENTIFICATION</scope>
</reference>
<dbReference type="PRINTS" id="PR00131">
    <property type="entry name" value="GLHYDRLASE1"/>
</dbReference>
<keyword evidence="3 7" id="KW-0378">Hydrolase</keyword>
<keyword evidence="4 7" id="KW-0326">Glycosidase</keyword>
<dbReference type="PROSITE" id="PS00653">
    <property type="entry name" value="GLYCOSYL_HYDROL_F1_2"/>
    <property type="match status" value="1"/>
</dbReference>
<dbReference type="RefSeq" id="XP_052741535.1">
    <property type="nucleotide sequence ID" value="XM_052885575.1"/>
</dbReference>
<organism evidence="8 9">
    <name type="scientific">Bicyclus anynana</name>
    <name type="common">Squinting bush brown butterfly</name>
    <dbReference type="NCBI Taxonomy" id="110368"/>
    <lineage>
        <taxon>Eukaryota</taxon>
        <taxon>Metazoa</taxon>
        <taxon>Ecdysozoa</taxon>
        <taxon>Arthropoda</taxon>
        <taxon>Hexapoda</taxon>
        <taxon>Insecta</taxon>
        <taxon>Pterygota</taxon>
        <taxon>Neoptera</taxon>
        <taxon>Endopterygota</taxon>
        <taxon>Lepidoptera</taxon>
        <taxon>Glossata</taxon>
        <taxon>Ditrysia</taxon>
        <taxon>Papilionoidea</taxon>
        <taxon>Nymphalidae</taxon>
        <taxon>Satyrinae</taxon>
        <taxon>Satyrini</taxon>
        <taxon>Mycalesina</taxon>
        <taxon>Bicyclus</taxon>
    </lineage>
</organism>
<evidence type="ECO:0000313" key="9">
    <source>
        <dbReference type="RefSeq" id="XP_052741535.1"/>
    </source>
</evidence>
<evidence type="ECO:0000256" key="2">
    <source>
        <dbReference type="ARBA" id="ARBA00012744"/>
    </source>
</evidence>
<dbReference type="PANTHER" id="PTHR10353">
    <property type="entry name" value="GLYCOSYL HYDROLASE"/>
    <property type="match status" value="1"/>
</dbReference>
<evidence type="ECO:0000313" key="8">
    <source>
        <dbReference type="Proteomes" id="UP001652582"/>
    </source>
</evidence>
<evidence type="ECO:0000256" key="6">
    <source>
        <dbReference type="RuleBase" id="RU003690"/>
    </source>
</evidence>
<evidence type="ECO:0000256" key="1">
    <source>
        <dbReference type="ARBA" id="ARBA00010838"/>
    </source>
</evidence>
<evidence type="ECO:0000256" key="5">
    <source>
        <dbReference type="PROSITE-ProRule" id="PRU10055"/>
    </source>
</evidence>
<dbReference type="PROSITE" id="PS00572">
    <property type="entry name" value="GLYCOSYL_HYDROL_F1_1"/>
    <property type="match status" value="1"/>
</dbReference>
<dbReference type="InterPro" id="IPR018120">
    <property type="entry name" value="Glyco_hydro_1_AS"/>
</dbReference>
<dbReference type="InterPro" id="IPR001360">
    <property type="entry name" value="Glyco_hydro_1"/>
</dbReference>
<name>A0ABM3LR68_BICAN</name>
<dbReference type="SUPFAM" id="SSF51445">
    <property type="entry name" value="(Trans)glycosidases"/>
    <property type="match status" value="1"/>
</dbReference>
<dbReference type="Pfam" id="PF00232">
    <property type="entry name" value="Glyco_hydro_1"/>
    <property type="match status" value="1"/>
</dbReference>
<feature type="active site" description="Nucleophile" evidence="5">
    <location>
        <position position="394"/>
    </location>
</feature>
<comment type="similarity">
    <text evidence="1 6">Belongs to the glycosyl hydrolase 1 family.</text>
</comment>
<gene>
    <name evidence="9" type="primary">LOC128198756</name>
</gene>
<protein>
    <recommendedName>
        <fullName evidence="2">beta-glucosidase</fullName>
        <ecNumber evidence="2">3.2.1.21</ecNumber>
    </recommendedName>
</protein>
<dbReference type="EC" id="3.2.1.21" evidence="2"/>